<keyword evidence="3 8" id="KW-0547">Nucleotide-binding</keyword>
<reference evidence="11" key="1">
    <citation type="submission" date="2017-04" db="EMBL/GenBank/DDBJ databases">
        <authorList>
            <person name="Varghese N."/>
            <person name="Submissions S."/>
        </authorList>
    </citation>
    <scope>NUCLEOTIDE SEQUENCE [LARGE SCALE GENOMIC DNA]</scope>
    <source>
        <strain evidence="11">Dd16</strain>
    </source>
</reference>
<dbReference type="Gene3D" id="1.10.240.10">
    <property type="entry name" value="Tyrosyl-Transfer RNA Synthetase"/>
    <property type="match status" value="1"/>
</dbReference>
<organism evidence="10 11">
    <name type="scientific">Allosphingosinicella indica</name>
    <dbReference type="NCBI Taxonomy" id="941907"/>
    <lineage>
        <taxon>Bacteria</taxon>
        <taxon>Pseudomonadati</taxon>
        <taxon>Pseudomonadota</taxon>
        <taxon>Alphaproteobacteria</taxon>
        <taxon>Sphingomonadales</taxon>
        <taxon>Sphingomonadaceae</taxon>
        <taxon>Allosphingosinicella</taxon>
    </lineage>
</organism>
<keyword evidence="6 8" id="KW-0030">Aminoacyl-tRNA synthetase</keyword>
<evidence type="ECO:0000256" key="6">
    <source>
        <dbReference type="ARBA" id="ARBA00023146"/>
    </source>
</evidence>
<evidence type="ECO:0000256" key="1">
    <source>
        <dbReference type="ARBA" id="ARBA00005594"/>
    </source>
</evidence>
<keyword evidence="8" id="KW-0963">Cytoplasm</keyword>
<dbReference type="PANTHER" id="PTHR43766:SF1">
    <property type="entry name" value="TRYPTOPHAN--TRNA LIGASE, MITOCHONDRIAL"/>
    <property type="match status" value="1"/>
</dbReference>
<comment type="similarity">
    <text evidence="1 8 9">Belongs to the class-I aminoacyl-tRNA synthetase family.</text>
</comment>
<evidence type="ECO:0000313" key="11">
    <source>
        <dbReference type="Proteomes" id="UP000192934"/>
    </source>
</evidence>
<feature type="binding site" evidence="8">
    <location>
        <position position="185"/>
    </location>
    <ligand>
        <name>ATP</name>
        <dbReference type="ChEBI" id="CHEBI:30616"/>
    </ligand>
</feature>
<dbReference type="Pfam" id="PF00579">
    <property type="entry name" value="tRNA-synt_1b"/>
    <property type="match status" value="1"/>
</dbReference>
<dbReference type="InterPro" id="IPR014729">
    <property type="entry name" value="Rossmann-like_a/b/a_fold"/>
</dbReference>
<dbReference type="STRING" id="941907.SAMN06295910_0236"/>
<dbReference type="EC" id="6.1.1.2" evidence="8"/>
<dbReference type="SUPFAM" id="SSF52374">
    <property type="entry name" value="Nucleotidylyl transferase"/>
    <property type="match status" value="1"/>
</dbReference>
<dbReference type="HAMAP" id="MF_00140_B">
    <property type="entry name" value="Trp_tRNA_synth_B"/>
    <property type="match status" value="1"/>
</dbReference>
<name>A0A1X7FYT5_9SPHN</name>
<dbReference type="InterPro" id="IPR002306">
    <property type="entry name" value="Trp-tRNA-ligase"/>
</dbReference>
<feature type="binding site" evidence="8">
    <location>
        <begin position="145"/>
        <end position="147"/>
    </location>
    <ligand>
        <name>ATP</name>
        <dbReference type="ChEBI" id="CHEBI:30616"/>
    </ligand>
</feature>
<gene>
    <name evidence="8" type="primary">trpS</name>
    <name evidence="10" type="ORF">SAMN06295910_0236</name>
</gene>
<protein>
    <recommendedName>
        <fullName evidence="8">Tryptophan--tRNA ligase</fullName>
        <ecNumber evidence="8">6.1.1.2</ecNumber>
    </recommendedName>
    <alternativeName>
        <fullName evidence="8">Tryptophanyl-tRNA synthetase</fullName>
        <shortName evidence="8">TrpRS</shortName>
    </alternativeName>
</protein>
<feature type="short sequence motif" description="'KMSKS' region" evidence="8">
    <location>
        <begin position="194"/>
        <end position="198"/>
    </location>
</feature>
<feature type="binding site" evidence="8">
    <location>
        <begin position="9"/>
        <end position="11"/>
    </location>
    <ligand>
        <name>ATP</name>
        <dbReference type="ChEBI" id="CHEBI:30616"/>
    </ligand>
</feature>
<dbReference type="PROSITE" id="PS00178">
    <property type="entry name" value="AA_TRNA_LIGASE_I"/>
    <property type="match status" value="1"/>
</dbReference>
<keyword evidence="4 8" id="KW-0067">ATP-binding</keyword>
<dbReference type="InterPro" id="IPR024109">
    <property type="entry name" value="Trp-tRNA-ligase_bac-type"/>
</dbReference>
<evidence type="ECO:0000256" key="8">
    <source>
        <dbReference type="HAMAP-Rule" id="MF_00140"/>
    </source>
</evidence>
<evidence type="ECO:0000256" key="9">
    <source>
        <dbReference type="RuleBase" id="RU363036"/>
    </source>
</evidence>
<dbReference type="NCBIfam" id="TIGR00233">
    <property type="entry name" value="trpS"/>
    <property type="match status" value="1"/>
</dbReference>
<keyword evidence="11" id="KW-1185">Reference proteome</keyword>
<dbReference type="PRINTS" id="PR01039">
    <property type="entry name" value="TRNASYNTHTRP"/>
</dbReference>
<keyword evidence="2 8" id="KW-0436">Ligase</keyword>
<comment type="subcellular location">
    <subcellularLocation>
        <location evidence="8">Cytoplasm</location>
    </subcellularLocation>
</comment>
<sequence>MMRVVSGIQPTGNLHLGNYLGAIQRWVKMQDEAECIFFLADLHAITAYNDPAELTANIRAMAAALIACGVDAERSILFNQARVPAHPEMAWLLNGTARIGWLNRMTQFKEKSGKNREGASVGLFAYPVLQAADVLLYQATHVPVGEDQKQHLELARDVAIKFNTDYGVELFTVPEPHIGAAGARIMSLRDGGAKMSKSDPSDMSRINLTDDSDTIAQKVKKAKSDAELLPATWAELEGRAEARNLVQIYAVLAERSADDVLAEFAGHGFGRFKPVLADLMVAVISPITARFRDLLAHPEAIDAILADGAAKAAELAAPTLDGAYRALGLPNR</sequence>
<dbReference type="GO" id="GO:0005829">
    <property type="term" value="C:cytosol"/>
    <property type="evidence" value="ECO:0007669"/>
    <property type="project" value="TreeGrafter"/>
</dbReference>
<feature type="binding site" evidence="8">
    <location>
        <begin position="194"/>
        <end position="198"/>
    </location>
    <ligand>
        <name>ATP</name>
        <dbReference type="ChEBI" id="CHEBI:30616"/>
    </ligand>
</feature>
<feature type="binding site" evidence="8">
    <location>
        <position position="133"/>
    </location>
    <ligand>
        <name>L-tryptophan</name>
        <dbReference type="ChEBI" id="CHEBI:57912"/>
    </ligand>
</feature>
<dbReference type="GO" id="GO:0005524">
    <property type="term" value="F:ATP binding"/>
    <property type="evidence" value="ECO:0007669"/>
    <property type="project" value="UniProtKB-UniRule"/>
</dbReference>
<accession>A0A1X7FYT5</accession>
<dbReference type="InterPro" id="IPR050203">
    <property type="entry name" value="Trp-tRNA_synthetase"/>
</dbReference>
<proteinExistence type="inferred from homology"/>
<dbReference type="InterPro" id="IPR002305">
    <property type="entry name" value="aa-tRNA-synth_Ic"/>
</dbReference>
<comment type="function">
    <text evidence="8">Catalyzes the attachment of tryptophan to tRNA(Trp).</text>
</comment>
<feature type="short sequence motif" description="'HIGH' region" evidence="8">
    <location>
        <begin position="10"/>
        <end position="18"/>
    </location>
</feature>
<dbReference type="InterPro" id="IPR001412">
    <property type="entry name" value="aa-tRNA-synth_I_CS"/>
</dbReference>
<dbReference type="GO" id="GO:0006436">
    <property type="term" value="P:tryptophanyl-tRNA aminoacylation"/>
    <property type="evidence" value="ECO:0007669"/>
    <property type="project" value="UniProtKB-UniRule"/>
</dbReference>
<dbReference type="GO" id="GO:0004830">
    <property type="term" value="F:tryptophan-tRNA ligase activity"/>
    <property type="evidence" value="ECO:0007669"/>
    <property type="project" value="UniProtKB-UniRule"/>
</dbReference>
<evidence type="ECO:0000256" key="5">
    <source>
        <dbReference type="ARBA" id="ARBA00022917"/>
    </source>
</evidence>
<dbReference type="Gene3D" id="3.40.50.620">
    <property type="entry name" value="HUPs"/>
    <property type="match status" value="1"/>
</dbReference>
<dbReference type="PANTHER" id="PTHR43766">
    <property type="entry name" value="TRYPTOPHAN--TRNA LIGASE, MITOCHONDRIAL"/>
    <property type="match status" value="1"/>
</dbReference>
<evidence type="ECO:0000256" key="4">
    <source>
        <dbReference type="ARBA" id="ARBA00022840"/>
    </source>
</evidence>
<dbReference type="CDD" id="cd00806">
    <property type="entry name" value="TrpRS_core"/>
    <property type="match status" value="1"/>
</dbReference>
<evidence type="ECO:0000313" key="10">
    <source>
        <dbReference type="EMBL" id="SMF61252.1"/>
    </source>
</evidence>
<keyword evidence="5 8" id="KW-0648">Protein biosynthesis</keyword>
<comment type="subunit">
    <text evidence="8">Homodimer.</text>
</comment>
<dbReference type="AlphaFoldDB" id="A0A1X7FYT5"/>
<comment type="catalytic activity">
    <reaction evidence="7 8">
        <text>tRNA(Trp) + L-tryptophan + ATP = L-tryptophyl-tRNA(Trp) + AMP + diphosphate + H(+)</text>
        <dbReference type="Rhea" id="RHEA:24080"/>
        <dbReference type="Rhea" id="RHEA-COMP:9671"/>
        <dbReference type="Rhea" id="RHEA-COMP:9705"/>
        <dbReference type="ChEBI" id="CHEBI:15378"/>
        <dbReference type="ChEBI" id="CHEBI:30616"/>
        <dbReference type="ChEBI" id="CHEBI:33019"/>
        <dbReference type="ChEBI" id="CHEBI:57912"/>
        <dbReference type="ChEBI" id="CHEBI:78442"/>
        <dbReference type="ChEBI" id="CHEBI:78535"/>
        <dbReference type="ChEBI" id="CHEBI:456215"/>
        <dbReference type="EC" id="6.1.1.2"/>
    </reaction>
</comment>
<dbReference type="Proteomes" id="UP000192934">
    <property type="component" value="Chromosome I"/>
</dbReference>
<evidence type="ECO:0000256" key="7">
    <source>
        <dbReference type="ARBA" id="ARBA00049929"/>
    </source>
</evidence>
<feature type="binding site" evidence="8">
    <location>
        <begin position="17"/>
        <end position="18"/>
    </location>
    <ligand>
        <name>ATP</name>
        <dbReference type="ChEBI" id="CHEBI:30616"/>
    </ligand>
</feature>
<evidence type="ECO:0000256" key="2">
    <source>
        <dbReference type="ARBA" id="ARBA00022598"/>
    </source>
</evidence>
<evidence type="ECO:0000256" key="3">
    <source>
        <dbReference type="ARBA" id="ARBA00022741"/>
    </source>
</evidence>
<dbReference type="EMBL" id="LT840185">
    <property type="protein sequence ID" value="SMF61252.1"/>
    <property type="molecule type" value="Genomic_DNA"/>
</dbReference>